<evidence type="ECO:0000313" key="2">
    <source>
        <dbReference type="EMBL" id="OEU09103.1"/>
    </source>
</evidence>
<dbReference type="KEGG" id="fcy:FRACYDRAFT_249016"/>
<keyword evidence="1" id="KW-0732">Signal</keyword>
<evidence type="ECO:0000256" key="1">
    <source>
        <dbReference type="SAM" id="SignalP"/>
    </source>
</evidence>
<dbReference type="Proteomes" id="UP000095751">
    <property type="component" value="Unassembled WGS sequence"/>
</dbReference>
<dbReference type="OrthoDB" id="54393at2759"/>
<organism evidence="2 3">
    <name type="scientific">Fragilariopsis cylindrus CCMP1102</name>
    <dbReference type="NCBI Taxonomy" id="635003"/>
    <lineage>
        <taxon>Eukaryota</taxon>
        <taxon>Sar</taxon>
        <taxon>Stramenopiles</taxon>
        <taxon>Ochrophyta</taxon>
        <taxon>Bacillariophyta</taxon>
        <taxon>Bacillariophyceae</taxon>
        <taxon>Bacillariophycidae</taxon>
        <taxon>Bacillariales</taxon>
        <taxon>Bacillariaceae</taxon>
        <taxon>Fragilariopsis</taxon>
    </lineage>
</organism>
<evidence type="ECO:0000313" key="3">
    <source>
        <dbReference type="Proteomes" id="UP000095751"/>
    </source>
</evidence>
<reference evidence="2 3" key="1">
    <citation type="submission" date="2016-09" db="EMBL/GenBank/DDBJ databases">
        <title>Extensive genetic diversity and differential bi-allelic expression allows diatom success in the polar Southern Ocean.</title>
        <authorList>
            <consortium name="DOE Joint Genome Institute"/>
            <person name="Mock T."/>
            <person name="Otillar R.P."/>
            <person name="Strauss J."/>
            <person name="Dupont C."/>
            <person name="Frickenhaus S."/>
            <person name="Maumus F."/>
            <person name="Mcmullan M."/>
            <person name="Sanges R."/>
            <person name="Schmutz J."/>
            <person name="Toseland A."/>
            <person name="Valas R."/>
            <person name="Veluchamy A."/>
            <person name="Ward B.J."/>
            <person name="Allen A."/>
            <person name="Barry K."/>
            <person name="Falciatore A."/>
            <person name="Ferrante M."/>
            <person name="Fortunato A.E."/>
            <person name="Gloeckner G."/>
            <person name="Gruber A."/>
            <person name="Hipkin R."/>
            <person name="Janech M."/>
            <person name="Kroth P."/>
            <person name="Leese F."/>
            <person name="Lindquist E."/>
            <person name="Lyon B.R."/>
            <person name="Martin J."/>
            <person name="Mayer C."/>
            <person name="Parker M."/>
            <person name="Quesneville H."/>
            <person name="Raymond J."/>
            <person name="Uhlig C."/>
            <person name="Valentin K.U."/>
            <person name="Worden A.Z."/>
            <person name="Armbrust E.V."/>
            <person name="Bowler C."/>
            <person name="Green B."/>
            <person name="Moulton V."/>
            <person name="Van Oosterhout C."/>
            <person name="Grigoriev I."/>
        </authorList>
    </citation>
    <scope>NUCLEOTIDE SEQUENCE [LARGE SCALE GENOMIC DNA]</scope>
    <source>
        <strain evidence="2 3">CCMP1102</strain>
    </source>
</reference>
<dbReference type="AlphaFoldDB" id="A0A1E7EU81"/>
<sequence length="384" mass="42457">MFQFLLLIITIVALMINADAAAQEEGTIFDKFDGTINDTSSWFDPSRWTNILKVPTSIDTVWIDESNTYVAIDSDSEVAAAEVYELIIGRSGSSNSMENVQVDLLEDATLNVVTNMIIGQYLESDAIVYASHNSQINIGDTLTIGGGVGGSGVIILSGNAQIIANDITICENNGCKLIMDDDSKLTLNGNGNDNNNMKDKLNKMIQQGLIVFSSSSSFMLEQQDNKKEFQVTYDASNSGKTTVKIIDVDVLFNDVGKEEECKDLKLKYQGKKKKNCKWIAKKNKCNKDFNGNSIANYWCQSSCSTCTATRDDNEPPTGSNSNEDENNCKDLKLKYKGKNNWCKWASKKNKCKKKHKGKSIGNHWCKESCQQCPPISNNNTVTTI</sequence>
<gene>
    <name evidence="2" type="ORF">FRACYDRAFT_249016</name>
</gene>
<dbReference type="InParanoid" id="A0A1E7EU81"/>
<feature type="signal peptide" evidence="1">
    <location>
        <begin position="1"/>
        <end position="22"/>
    </location>
</feature>
<keyword evidence="3" id="KW-1185">Reference proteome</keyword>
<protein>
    <recommendedName>
        <fullName evidence="4">ShKT domain-containing protein</fullName>
    </recommendedName>
</protein>
<accession>A0A1E7EU81</accession>
<name>A0A1E7EU81_9STRA</name>
<proteinExistence type="predicted"/>
<feature type="chain" id="PRO_5009192243" description="ShKT domain-containing protein" evidence="1">
    <location>
        <begin position="23"/>
        <end position="384"/>
    </location>
</feature>
<evidence type="ECO:0008006" key="4">
    <source>
        <dbReference type="Google" id="ProtNLM"/>
    </source>
</evidence>
<dbReference type="EMBL" id="KV784377">
    <property type="protein sequence ID" value="OEU09103.1"/>
    <property type="molecule type" value="Genomic_DNA"/>
</dbReference>